<dbReference type="SUPFAM" id="SSF103088">
    <property type="entry name" value="OmpA-like"/>
    <property type="match status" value="1"/>
</dbReference>
<sequence length="138" mass="14803">MLSILATLALTLSHAAQSPEGALVFSAEDFETTVYFDYGRNDLGSAGILLVQQQAERALAAGFAKAKVIGHTDRAGSAEQNLKDGMERAEAVAAVLVSQGYAEDDVEVESAGESQPARRHADERREPLNRRAVIIFSE</sequence>
<evidence type="ECO:0000256" key="3">
    <source>
        <dbReference type="ARBA" id="ARBA00023237"/>
    </source>
</evidence>
<dbReference type="Gene3D" id="3.30.1330.60">
    <property type="entry name" value="OmpA-like domain"/>
    <property type="match status" value="1"/>
</dbReference>
<dbReference type="EMBL" id="JABFCX010000003">
    <property type="protein sequence ID" value="NNU17695.1"/>
    <property type="molecule type" value="Genomic_DNA"/>
</dbReference>
<dbReference type="InterPro" id="IPR050330">
    <property type="entry name" value="Bact_OuterMem_StrucFunc"/>
</dbReference>
<dbReference type="Proteomes" id="UP000536835">
    <property type="component" value="Unassembled WGS sequence"/>
</dbReference>
<dbReference type="InterPro" id="IPR006664">
    <property type="entry name" value="OMP_bac"/>
</dbReference>
<keyword evidence="3" id="KW-0998">Cell outer membrane</keyword>
<dbReference type="CDD" id="cd07185">
    <property type="entry name" value="OmpA_C-like"/>
    <property type="match status" value="1"/>
</dbReference>
<dbReference type="PRINTS" id="PR01021">
    <property type="entry name" value="OMPADOMAIN"/>
</dbReference>
<gene>
    <name evidence="7" type="ORF">HK107_15290</name>
</gene>
<evidence type="ECO:0000256" key="4">
    <source>
        <dbReference type="PROSITE-ProRule" id="PRU00473"/>
    </source>
</evidence>
<dbReference type="InterPro" id="IPR036737">
    <property type="entry name" value="OmpA-like_sf"/>
</dbReference>
<dbReference type="InterPro" id="IPR006665">
    <property type="entry name" value="OmpA-like"/>
</dbReference>
<keyword evidence="2 4" id="KW-0472">Membrane</keyword>
<feature type="region of interest" description="Disordered" evidence="5">
    <location>
        <begin position="106"/>
        <end position="125"/>
    </location>
</feature>
<dbReference type="AlphaFoldDB" id="A0A7Y3RPC1"/>
<dbReference type="Pfam" id="PF00691">
    <property type="entry name" value="OmpA"/>
    <property type="match status" value="1"/>
</dbReference>
<reference evidence="7 8" key="1">
    <citation type="submission" date="2020-05" db="EMBL/GenBank/DDBJ databases">
        <title>Parvularcula mediterraneae sp. nov., isolated from polypropylene straw from shallow seawater of the seashore of Laganas in Zakynthos island, Greece.</title>
        <authorList>
            <person name="Szabo I."/>
            <person name="Al-Omari J."/>
            <person name="Rado J."/>
            <person name="Szerdahelyi G.S."/>
        </authorList>
    </citation>
    <scope>NUCLEOTIDE SEQUENCE [LARGE SCALE GENOMIC DNA]</scope>
    <source>
        <strain evidence="7 8">ZS-1/3</strain>
    </source>
</reference>
<dbReference type="GO" id="GO:0009279">
    <property type="term" value="C:cell outer membrane"/>
    <property type="evidence" value="ECO:0007669"/>
    <property type="project" value="UniProtKB-SubCell"/>
</dbReference>
<protein>
    <submittedName>
        <fullName evidence="7">OmpA family protein</fullName>
    </submittedName>
</protein>
<evidence type="ECO:0000256" key="5">
    <source>
        <dbReference type="SAM" id="MobiDB-lite"/>
    </source>
</evidence>
<keyword evidence="8" id="KW-1185">Reference proteome</keyword>
<comment type="caution">
    <text evidence="7">The sequence shown here is derived from an EMBL/GenBank/DDBJ whole genome shotgun (WGS) entry which is preliminary data.</text>
</comment>
<dbReference type="RefSeq" id="WP_173201359.1">
    <property type="nucleotide sequence ID" value="NZ_JABFCX010000003.1"/>
</dbReference>
<dbReference type="PROSITE" id="PS51123">
    <property type="entry name" value="OMPA_2"/>
    <property type="match status" value="1"/>
</dbReference>
<proteinExistence type="predicted"/>
<dbReference type="PANTHER" id="PTHR30329">
    <property type="entry name" value="STATOR ELEMENT OF FLAGELLAR MOTOR COMPLEX"/>
    <property type="match status" value="1"/>
</dbReference>
<organism evidence="7 8">
    <name type="scientific">Parvularcula mediterranea</name>
    <dbReference type="NCBI Taxonomy" id="2732508"/>
    <lineage>
        <taxon>Bacteria</taxon>
        <taxon>Pseudomonadati</taxon>
        <taxon>Pseudomonadota</taxon>
        <taxon>Alphaproteobacteria</taxon>
        <taxon>Parvularculales</taxon>
        <taxon>Parvularculaceae</taxon>
        <taxon>Parvularcula</taxon>
    </lineage>
</organism>
<dbReference type="PANTHER" id="PTHR30329:SF21">
    <property type="entry name" value="LIPOPROTEIN YIAD-RELATED"/>
    <property type="match status" value="1"/>
</dbReference>
<evidence type="ECO:0000259" key="6">
    <source>
        <dbReference type="PROSITE" id="PS51123"/>
    </source>
</evidence>
<feature type="domain" description="OmpA-like" evidence="6">
    <location>
        <begin position="23"/>
        <end position="138"/>
    </location>
</feature>
<evidence type="ECO:0000313" key="8">
    <source>
        <dbReference type="Proteomes" id="UP000536835"/>
    </source>
</evidence>
<name>A0A7Y3RPC1_9PROT</name>
<evidence type="ECO:0000256" key="1">
    <source>
        <dbReference type="ARBA" id="ARBA00004442"/>
    </source>
</evidence>
<comment type="subcellular location">
    <subcellularLocation>
        <location evidence="1">Cell outer membrane</location>
    </subcellularLocation>
</comment>
<evidence type="ECO:0000256" key="2">
    <source>
        <dbReference type="ARBA" id="ARBA00023136"/>
    </source>
</evidence>
<accession>A0A7Y3RPC1</accession>
<evidence type="ECO:0000313" key="7">
    <source>
        <dbReference type="EMBL" id="NNU17695.1"/>
    </source>
</evidence>